<dbReference type="PANTHER" id="PTHR22726">
    <property type="entry name" value="METALLOENDOPEPTIDASE OMA1"/>
    <property type="match status" value="1"/>
</dbReference>
<keyword evidence="5" id="KW-0862">Zinc</keyword>
<evidence type="ECO:0000256" key="2">
    <source>
        <dbReference type="ARBA" id="ARBA00022670"/>
    </source>
</evidence>
<evidence type="ECO:0000259" key="8">
    <source>
        <dbReference type="Pfam" id="PF01435"/>
    </source>
</evidence>
<dbReference type="GO" id="GO:0051603">
    <property type="term" value="P:proteolysis involved in protein catabolic process"/>
    <property type="evidence" value="ECO:0007669"/>
    <property type="project" value="TreeGrafter"/>
</dbReference>
<dbReference type="PROSITE" id="PS51257">
    <property type="entry name" value="PROKAR_LIPOPROTEIN"/>
    <property type="match status" value="1"/>
</dbReference>
<feature type="chain" id="PRO_5044372890" evidence="7">
    <location>
        <begin position="21"/>
        <end position="477"/>
    </location>
</feature>
<proteinExistence type="predicted"/>
<evidence type="ECO:0000256" key="7">
    <source>
        <dbReference type="SAM" id="SignalP"/>
    </source>
</evidence>
<dbReference type="CDD" id="cd07333">
    <property type="entry name" value="M48C_bepA_like"/>
    <property type="match status" value="1"/>
</dbReference>
<comment type="cofactor">
    <cofactor evidence="1">
        <name>Zn(2+)</name>
        <dbReference type="ChEBI" id="CHEBI:29105"/>
    </cofactor>
</comment>
<evidence type="ECO:0000256" key="4">
    <source>
        <dbReference type="ARBA" id="ARBA00022801"/>
    </source>
</evidence>
<dbReference type="InterPro" id="IPR001915">
    <property type="entry name" value="Peptidase_M48"/>
</dbReference>
<accession>A0A1I3ICE6</accession>
<feature type="domain" description="Peptidase M48" evidence="8">
    <location>
        <begin position="58"/>
        <end position="246"/>
    </location>
</feature>
<dbReference type="AlphaFoldDB" id="A0A1I3ICE6"/>
<dbReference type="InterPro" id="IPR051156">
    <property type="entry name" value="Mito/Outer_Membr_Metalloprot"/>
</dbReference>
<dbReference type="PANTHER" id="PTHR22726:SF24">
    <property type="entry name" value="M48 FAMILY METALLOPEPTIDASE"/>
    <property type="match status" value="1"/>
</dbReference>
<evidence type="ECO:0000256" key="3">
    <source>
        <dbReference type="ARBA" id="ARBA00022723"/>
    </source>
</evidence>
<dbReference type="GO" id="GO:0016020">
    <property type="term" value="C:membrane"/>
    <property type="evidence" value="ECO:0007669"/>
    <property type="project" value="TreeGrafter"/>
</dbReference>
<dbReference type="STRING" id="289370.SAMN05216602_1600"/>
<dbReference type="GO" id="GO:0046872">
    <property type="term" value="F:metal ion binding"/>
    <property type="evidence" value="ECO:0007669"/>
    <property type="project" value="UniProtKB-KW"/>
</dbReference>
<evidence type="ECO:0000256" key="1">
    <source>
        <dbReference type="ARBA" id="ARBA00001947"/>
    </source>
</evidence>
<dbReference type="GO" id="GO:0004222">
    <property type="term" value="F:metalloendopeptidase activity"/>
    <property type="evidence" value="ECO:0007669"/>
    <property type="project" value="InterPro"/>
</dbReference>
<keyword evidence="7" id="KW-0732">Signal</keyword>
<reference evidence="10" key="1">
    <citation type="submission" date="2016-10" db="EMBL/GenBank/DDBJ databases">
        <authorList>
            <person name="Varghese N."/>
            <person name="Submissions S."/>
        </authorList>
    </citation>
    <scope>NUCLEOTIDE SEQUENCE [LARGE SCALE GENOMIC DNA]</scope>
    <source>
        <strain evidence="10">LMG 22563</strain>
    </source>
</reference>
<keyword evidence="10" id="KW-1185">Reference proteome</keyword>
<evidence type="ECO:0000256" key="6">
    <source>
        <dbReference type="ARBA" id="ARBA00023049"/>
    </source>
</evidence>
<name>A0A1I3ICE6_9GAMM</name>
<gene>
    <name evidence="9" type="ORF">SAMN05216602_1600</name>
</gene>
<dbReference type="Proteomes" id="UP000183018">
    <property type="component" value="Unassembled WGS sequence"/>
</dbReference>
<dbReference type="Pfam" id="PF01435">
    <property type="entry name" value="Peptidase_M48"/>
    <property type="match status" value="1"/>
</dbReference>
<evidence type="ECO:0000313" key="10">
    <source>
        <dbReference type="Proteomes" id="UP000183018"/>
    </source>
</evidence>
<protein>
    <submittedName>
        <fullName evidence="9">Putative Zn-dependent protease</fullName>
    </submittedName>
</protein>
<keyword evidence="3" id="KW-0479">Metal-binding</keyword>
<dbReference type="EMBL" id="FORC01000001">
    <property type="protein sequence ID" value="SFI45638.1"/>
    <property type="molecule type" value="Genomic_DNA"/>
</dbReference>
<dbReference type="OrthoDB" id="9810445at2"/>
<sequence>MRLCLLIMALVTLAGCAVNPATGRTDFVMMSEAQELSLGRDAHQQILKQYPRYPDEALQAYVQQVGERVARHSHRGQLDYHFTVIDSPDINAFALPGGYIYIHRGLMAYLGSEAELAAVLGHEVGHVTARHGVRQQSQSTAWGLLGQAVAMGTGVGAAADVTGVLGNAVVRGYGRDMELEADGLGAQYLARGGYDPQAMIEVVKVLKLQEDFARDQAAARGEQQPVGSYHGLFDTHPDNDRRLQQVIGPARALVAGQQEVNREAFLKRLQGLPFGDSAESGIRRGERFYHGDLDFTLAFAKGWSIINEPQQLVGQSPDKRVLVAMMLEDNPRRLDAATLLSQRIGGRRLRAGEPLQQAGLQGYTGLVEGSVPRRVAVILKGDKAYLFIGAAKGRAASATEDAQMLAAISSFRPLQPAERKLAEPLRLQVLRVAPGQTVKALAVGSGLPGDAEATLRLLNNLYPQGESRPGEWFKTVR</sequence>
<evidence type="ECO:0000313" key="9">
    <source>
        <dbReference type="EMBL" id="SFI45638.1"/>
    </source>
</evidence>
<feature type="signal peptide" evidence="7">
    <location>
        <begin position="1"/>
        <end position="20"/>
    </location>
</feature>
<keyword evidence="4" id="KW-0378">Hydrolase</keyword>
<dbReference type="RefSeq" id="WP_074882007.1">
    <property type="nucleotide sequence ID" value="NZ_FORC01000001.1"/>
</dbReference>
<keyword evidence="6" id="KW-0482">Metalloprotease</keyword>
<keyword evidence="2 9" id="KW-0645">Protease</keyword>
<dbReference type="Gene3D" id="3.30.2010.10">
    <property type="entry name" value="Metalloproteases ('zincins'), catalytic domain"/>
    <property type="match status" value="1"/>
</dbReference>
<evidence type="ECO:0000256" key="5">
    <source>
        <dbReference type="ARBA" id="ARBA00022833"/>
    </source>
</evidence>
<organism evidence="9 10">
    <name type="scientific">Phytopseudomonas argentinensis</name>
    <dbReference type="NCBI Taxonomy" id="289370"/>
    <lineage>
        <taxon>Bacteria</taxon>
        <taxon>Pseudomonadati</taxon>
        <taxon>Pseudomonadota</taxon>
        <taxon>Gammaproteobacteria</taxon>
        <taxon>Pseudomonadales</taxon>
        <taxon>Pseudomonadaceae</taxon>
        <taxon>Phytopseudomonas</taxon>
    </lineage>
</organism>